<evidence type="ECO:0000313" key="1">
    <source>
        <dbReference type="EMBL" id="ACG44164.1"/>
    </source>
</evidence>
<organism evidence="1">
    <name type="scientific">Zea mays</name>
    <name type="common">Maize</name>
    <dbReference type="NCBI Taxonomy" id="4577"/>
    <lineage>
        <taxon>Eukaryota</taxon>
        <taxon>Viridiplantae</taxon>
        <taxon>Streptophyta</taxon>
        <taxon>Embryophyta</taxon>
        <taxon>Tracheophyta</taxon>
        <taxon>Spermatophyta</taxon>
        <taxon>Magnoliopsida</taxon>
        <taxon>Liliopsida</taxon>
        <taxon>Poales</taxon>
        <taxon>Poaceae</taxon>
        <taxon>PACMAD clade</taxon>
        <taxon>Panicoideae</taxon>
        <taxon>Andropogonodae</taxon>
        <taxon>Andropogoneae</taxon>
        <taxon>Tripsacinae</taxon>
        <taxon>Zea</taxon>
    </lineage>
</organism>
<dbReference type="EMBL" id="EU972046">
    <property type="protein sequence ID" value="ACG44164.1"/>
    <property type="molecule type" value="mRNA"/>
</dbReference>
<proteinExistence type="evidence at transcript level"/>
<name>B6U481_MAIZE</name>
<sequence>MWGLLASSIPFPPKPSPHLALTEAGSCDSHPLRTDSSNRILLPLEHKYPCWDPSSPSHGGR</sequence>
<reference evidence="1" key="1">
    <citation type="journal article" date="2009" name="Plant Mol. Biol.">
        <title>Insights into corn genes derived from large-scale cDNA sequencing.</title>
        <authorList>
            <person name="Alexandrov N.N."/>
            <person name="Brover V.V."/>
            <person name="Freidin S."/>
            <person name="Troukhan M.E."/>
            <person name="Tatarinova T.V."/>
            <person name="Zhang H."/>
            <person name="Swaller T.J."/>
            <person name="Lu Y.P."/>
            <person name="Bouck J."/>
            <person name="Flavell R.B."/>
            <person name="Feldmann K.A."/>
        </authorList>
    </citation>
    <scope>NUCLEOTIDE SEQUENCE</scope>
</reference>
<protein>
    <submittedName>
        <fullName evidence="1">Uncharacterized protein</fullName>
    </submittedName>
</protein>
<accession>B6U481</accession>
<dbReference type="AlphaFoldDB" id="B6U481"/>